<dbReference type="GO" id="GO:0046872">
    <property type="term" value="F:metal ion binding"/>
    <property type="evidence" value="ECO:0007669"/>
    <property type="project" value="UniProtKB-KW"/>
</dbReference>
<dbReference type="SUPFAM" id="SSF48576">
    <property type="entry name" value="Terpenoid synthases"/>
    <property type="match status" value="1"/>
</dbReference>
<dbReference type="EMBL" id="JBHFFA010000003">
    <property type="protein sequence ID" value="KAL2634028.1"/>
    <property type="molecule type" value="Genomic_DNA"/>
</dbReference>
<dbReference type="Gene3D" id="1.10.600.10">
    <property type="entry name" value="Farnesyl Diphosphate Synthase"/>
    <property type="match status" value="1"/>
</dbReference>
<evidence type="ECO:0000256" key="7">
    <source>
        <dbReference type="RuleBase" id="RU004466"/>
    </source>
</evidence>
<protein>
    <recommendedName>
        <fullName evidence="10">Farnesyl diphosphate synthase</fullName>
    </recommendedName>
</protein>
<keyword evidence="3 7" id="KW-0808">Transferase</keyword>
<evidence type="ECO:0000313" key="8">
    <source>
        <dbReference type="EMBL" id="KAL2634028.1"/>
    </source>
</evidence>
<dbReference type="GO" id="GO:0016740">
    <property type="term" value="F:transferase activity"/>
    <property type="evidence" value="ECO:0007669"/>
    <property type="project" value="UniProtKB-KW"/>
</dbReference>
<dbReference type="PROSITE" id="PS00723">
    <property type="entry name" value="POLYPRENYL_SYNTHASE_1"/>
    <property type="match status" value="1"/>
</dbReference>
<accession>A0ABD1YU08</accession>
<dbReference type="PANTHER" id="PTHR11525:SF0">
    <property type="entry name" value="FARNESYL PYROPHOSPHATE SYNTHASE"/>
    <property type="match status" value="1"/>
</dbReference>
<dbReference type="InterPro" id="IPR033749">
    <property type="entry name" value="Polyprenyl_synt_CS"/>
</dbReference>
<evidence type="ECO:0000256" key="2">
    <source>
        <dbReference type="ARBA" id="ARBA00006706"/>
    </source>
</evidence>
<dbReference type="InterPro" id="IPR039702">
    <property type="entry name" value="FPS1-like"/>
</dbReference>
<evidence type="ECO:0000256" key="1">
    <source>
        <dbReference type="ARBA" id="ARBA00001946"/>
    </source>
</evidence>
<gene>
    <name evidence="8" type="ORF">R1flu_005507</name>
</gene>
<dbReference type="CDD" id="cd00685">
    <property type="entry name" value="Trans_IPPS_HT"/>
    <property type="match status" value="1"/>
</dbReference>
<dbReference type="InterPro" id="IPR000092">
    <property type="entry name" value="Polyprenyl_synt"/>
</dbReference>
<dbReference type="PROSITE" id="PS00444">
    <property type="entry name" value="POLYPRENYL_SYNTHASE_2"/>
    <property type="match status" value="1"/>
</dbReference>
<dbReference type="Proteomes" id="UP001605036">
    <property type="component" value="Unassembled WGS sequence"/>
</dbReference>
<evidence type="ECO:0000256" key="6">
    <source>
        <dbReference type="ARBA" id="ARBA00023229"/>
    </source>
</evidence>
<proteinExistence type="inferred from homology"/>
<dbReference type="SFLD" id="SFLDG01017">
    <property type="entry name" value="Polyprenyl_Transferase_Like"/>
    <property type="match status" value="1"/>
</dbReference>
<keyword evidence="4" id="KW-0479">Metal-binding</keyword>
<dbReference type="PANTHER" id="PTHR11525">
    <property type="entry name" value="FARNESYL-PYROPHOSPHATE SYNTHETASE"/>
    <property type="match status" value="1"/>
</dbReference>
<dbReference type="FunFam" id="1.10.600.10:FF:000008">
    <property type="entry name" value="Farnesyl pyrophosphate synthase"/>
    <property type="match status" value="1"/>
</dbReference>
<sequence>MSEPSRGLADLCSRSLISKDLARSRTCIGGGGSIATFTSWILSSASYHQFREMGTVDVDTAVLANGAGETQKIKPADERNKFLEVYNKLKSELLADSKIFQYTPESRVWVEKMLDYTVPGGKLNRGISVVDSLKLLLERELTEEEYFLSSSLGWCIEWLQGYFLVEDDIMDSSVTRRGQPCWYRVPKVGMIAINDGIVLRNHIPQILKRHFKNKPFYTELMDLFNEVEYKTCLGQMLDLITTPEGEVDLSKYIMPTYLKIVQYKTAYYSFYLPVACALLMFGEKDESKFEAAEKILVHMGTYFQVQDDFLDCYGDPAFIGKIGTDIEDTKCSWLVVQALQRATEEQKNTIKENYGKKDPAKVAIIKKVYKDLNLEKVFEDYEQESYFSLIAAIEAVDSLPLQAVFKTFLKKIYKRQK</sequence>
<keyword evidence="5" id="KW-0460">Magnesium</keyword>
<evidence type="ECO:0000313" key="9">
    <source>
        <dbReference type="Proteomes" id="UP001605036"/>
    </source>
</evidence>
<dbReference type="SFLD" id="SFLDS00005">
    <property type="entry name" value="Isoprenoid_Synthase_Type_I"/>
    <property type="match status" value="1"/>
</dbReference>
<dbReference type="GO" id="GO:0008299">
    <property type="term" value="P:isoprenoid biosynthetic process"/>
    <property type="evidence" value="ECO:0007669"/>
    <property type="project" value="UniProtKB-KW"/>
</dbReference>
<dbReference type="AlphaFoldDB" id="A0ABD1YU08"/>
<comment type="similarity">
    <text evidence="2 7">Belongs to the FPP/GGPP synthase family.</text>
</comment>
<keyword evidence="9" id="KW-1185">Reference proteome</keyword>
<evidence type="ECO:0008006" key="10">
    <source>
        <dbReference type="Google" id="ProtNLM"/>
    </source>
</evidence>
<evidence type="ECO:0000256" key="3">
    <source>
        <dbReference type="ARBA" id="ARBA00022679"/>
    </source>
</evidence>
<comment type="cofactor">
    <cofactor evidence="1">
        <name>Mg(2+)</name>
        <dbReference type="ChEBI" id="CHEBI:18420"/>
    </cofactor>
</comment>
<keyword evidence="6" id="KW-0414">Isoprene biosynthesis</keyword>
<dbReference type="InterPro" id="IPR008949">
    <property type="entry name" value="Isoprenoid_synthase_dom_sf"/>
</dbReference>
<dbReference type="Pfam" id="PF00348">
    <property type="entry name" value="polyprenyl_synt"/>
    <property type="match status" value="1"/>
</dbReference>
<name>A0ABD1YU08_9MARC</name>
<comment type="caution">
    <text evidence="8">The sequence shown here is derived from an EMBL/GenBank/DDBJ whole genome shotgun (WGS) entry which is preliminary data.</text>
</comment>
<reference evidence="8 9" key="1">
    <citation type="submission" date="2024-09" db="EMBL/GenBank/DDBJ databases">
        <title>Chromosome-scale assembly of Riccia fluitans.</title>
        <authorList>
            <person name="Paukszto L."/>
            <person name="Sawicki J."/>
            <person name="Karawczyk K."/>
            <person name="Piernik-Szablinska J."/>
            <person name="Szczecinska M."/>
            <person name="Mazdziarz M."/>
        </authorList>
    </citation>
    <scope>NUCLEOTIDE SEQUENCE [LARGE SCALE GENOMIC DNA]</scope>
    <source>
        <strain evidence="8">Rf_01</strain>
        <tissue evidence="8">Aerial parts of the thallus</tissue>
    </source>
</reference>
<organism evidence="8 9">
    <name type="scientific">Riccia fluitans</name>
    <dbReference type="NCBI Taxonomy" id="41844"/>
    <lineage>
        <taxon>Eukaryota</taxon>
        <taxon>Viridiplantae</taxon>
        <taxon>Streptophyta</taxon>
        <taxon>Embryophyta</taxon>
        <taxon>Marchantiophyta</taxon>
        <taxon>Marchantiopsida</taxon>
        <taxon>Marchantiidae</taxon>
        <taxon>Marchantiales</taxon>
        <taxon>Ricciaceae</taxon>
        <taxon>Riccia</taxon>
    </lineage>
</organism>
<evidence type="ECO:0000256" key="4">
    <source>
        <dbReference type="ARBA" id="ARBA00022723"/>
    </source>
</evidence>
<evidence type="ECO:0000256" key="5">
    <source>
        <dbReference type="ARBA" id="ARBA00022842"/>
    </source>
</evidence>